<dbReference type="GO" id="GO:0007166">
    <property type="term" value="P:cell surface receptor signaling pathway"/>
    <property type="evidence" value="ECO:0007669"/>
    <property type="project" value="InterPro"/>
</dbReference>
<dbReference type="Proteomes" id="UP000076722">
    <property type="component" value="Unassembled WGS sequence"/>
</dbReference>
<feature type="domain" description="Mixed lineage kinase" evidence="1">
    <location>
        <begin position="88"/>
        <end position="193"/>
    </location>
</feature>
<reference evidence="2 3" key="1">
    <citation type="journal article" date="2016" name="Mol. Biol. Evol.">
        <title>Comparative Genomics of Early-Diverging Mushroom-Forming Fungi Provides Insights into the Origins of Lignocellulose Decay Capabilities.</title>
        <authorList>
            <person name="Nagy L.G."/>
            <person name="Riley R."/>
            <person name="Tritt A."/>
            <person name="Adam C."/>
            <person name="Daum C."/>
            <person name="Floudas D."/>
            <person name="Sun H."/>
            <person name="Yadav J.S."/>
            <person name="Pangilinan J."/>
            <person name="Larsson K.H."/>
            <person name="Matsuura K."/>
            <person name="Barry K."/>
            <person name="Labutti K."/>
            <person name="Kuo R."/>
            <person name="Ohm R.A."/>
            <person name="Bhattacharya S.S."/>
            <person name="Shirouzu T."/>
            <person name="Yoshinaga Y."/>
            <person name="Martin F.M."/>
            <person name="Grigoriev I.V."/>
            <person name="Hibbett D.S."/>
        </authorList>
    </citation>
    <scope>NUCLEOTIDE SEQUENCE [LARGE SCALE GENOMIC DNA]</scope>
    <source>
        <strain evidence="2 3">HHB9708</strain>
    </source>
</reference>
<dbReference type="CDD" id="cd21037">
    <property type="entry name" value="MLKL_NTD"/>
    <property type="match status" value="1"/>
</dbReference>
<proteinExistence type="predicted"/>
<organism evidence="2 3">
    <name type="scientific">Sistotremastrum niveocremeum HHB9708</name>
    <dbReference type="NCBI Taxonomy" id="1314777"/>
    <lineage>
        <taxon>Eukaryota</taxon>
        <taxon>Fungi</taxon>
        <taxon>Dikarya</taxon>
        <taxon>Basidiomycota</taxon>
        <taxon>Agaricomycotina</taxon>
        <taxon>Agaricomycetes</taxon>
        <taxon>Sistotremastrales</taxon>
        <taxon>Sistotremastraceae</taxon>
        <taxon>Sertulicium</taxon>
        <taxon>Sertulicium niveocremeum</taxon>
    </lineage>
</organism>
<sequence length="751" mass="84636">MSSPNSTICNIAQALHLNLLWTWYDYHARTPFLDICLLSRAQRLRHTFTLAPIPSMPLSVDASSNLLKGLKILQSLGEAIPHGGGIIKAIAGIGITVLETVERVRVNREDCQDIAERVSRQILMLNSHIDLPSHGMISEDLQRRLEAYLEVLQDVVGSVERLVSQSTSRQIYRTGSIQDQTKDCLEKLDDAYRIFMASLHTIRSSLAVDSRLTNIENGMRSLSLRPAPQTPRGLDEPDEVPSIPIHQIEFGEEISQHEKKTHILRVEHGEIVDSMGHRRAVILRRFEATSGIEDEGQGFDEFKSEVDLRGDLLNRHFARMLGVASSSTGRTKMIVIEAGWSTGSTKKPKLTAAEGTITAYDYLQSLSGVEYLLEHSRVMCGFVAGYKFLREHGGSWTGRYREILLSAQDKRLCMGGLGRLDGRWEDSGWRMNQAFFRLRDGDDTIGGGNASFEESAHEFERMRESATKWSEEKTRENARDLFYWLWWWWSGSSEFELGTENSPSIGEIGWIDGKVWHPICLVHHFPLAQPPQYGVAASRWRDGEWETIVGTQIAEYTRWPIDVSPGETVYLRTFVRWDRTNDITTFFYGSALSLARDFGVDVHSLCLVSRAGFNVDTSLTISNEPPSTVYYFAYPPNSDGSVPEPPGFWSRCPDPLCSDCHIQVDVAQVGVHVMLFVEYERINVRILSLLQDFESHNFLPVPDSTYASDSPFATISEVSEPHASNSAIAKRPKKRFGDALIAAFSKKRKTL</sequence>
<evidence type="ECO:0000259" key="1">
    <source>
        <dbReference type="Pfam" id="PF22215"/>
    </source>
</evidence>
<evidence type="ECO:0000313" key="3">
    <source>
        <dbReference type="Proteomes" id="UP000076722"/>
    </source>
</evidence>
<evidence type="ECO:0000313" key="2">
    <source>
        <dbReference type="EMBL" id="KZS87054.1"/>
    </source>
</evidence>
<dbReference type="EMBL" id="KV419458">
    <property type="protein sequence ID" value="KZS87054.1"/>
    <property type="molecule type" value="Genomic_DNA"/>
</dbReference>
<dbReference type="InterPro" id="IPR036537">
    <property type="entry name" value="Adaptor_Cbl_N_dom_sf"/>
</dbReference>
<dbReference type="Pfam" id="PF22215">
    <property type="entry name" value="MLKL_N"/>
    <property type="match status" value="1"/>
</dbReference>
<dbReference type="AlphaFoldDB" id="A0A164MUP0"/>
<dbReference type="InterPro" id="IPR054000">
    <property type="entry name" value="MLKL_N"/>
</dbReference>
<dbReference type="Gene3D" id="1.20.930.20">
    <property type="entry name" value="Adaptor protein Cbl, N-terminal domain"/>
    <property type="match status" value="1"/>
</dbReference>
<dbReference type="InterPro" id="IPR059179">
    <property type="entry name" value="MLKL-like_MCAfunc"/>
</dbReference>
<gene>
    <name evidence="2" type="ORF">SISNIDRAFT_491403</name>
</gene>
<protein>
    <recommendedName>
        <fullName evidence="1">Mixed lineage kinase domain-containing protein</fullName>
    </recommendedName>
</protein>
<keyword evidence="3" id="KW-1185">Reference proteome</keyword>
<accession>A0A164MUP0</accession>
<name>A0A164MUP0_9AGAM</name>